<evidence type="ECO:0000313" key="2">
    <source>
        <dbReference type="EMBL" id="GAA3119769.1"/>
    </source>
</evidence>
<evidence type="ECO:0000256" key="1">
    <source>
        <dbReference type="SAM" id="MobiDB-lite"/>
    </source>
</evidence>
<proteinExistence type="predicted"/>
<feature type="compositionally biased region" description="Basic and acidic residues" evidence="1">
    <location>
        <begin position="45"/>
        <end position="71"/>
    </location>
</feature>
<feature type="compositionally biased region" description="Low complexity" evidence="1">
    <location>
        <begin position="1"/>
        <end position="23"/>
    </location>
</feature>
<evidence type="ECO:0000313" key="3">
    <source>
        <dbReference type="Proteomes" id="UP001500893"/>
    </source>
</evidence>
<dbReference type="EMBL" id="BAAAVM010000003">
    <property type="protein sequence ID" value="GAA3119769.1"/>
    <property type="molecule type" value="Genomic_DNA"/>
</dbReference>
<organism evidence="2 3">
    <name type="scientific">Streptomyces rameus</name>
    <dbReference type="NCBI Taxonomy" id="68261"/>
    <lineage>
        <taxon>Bacteria</taxon>
        <taxon>Bacillati</taxon>
        <taxon>Actinomycetota</taxon>
        <taxon>Actinomycetes</taxon>
        <taxon>Kitasatosporales</taxon>
        <taxon>Streptomycetaceae</taxon>
        <taxon>Streptomyces</taxon>
    </lineage>
</organism>
<dbReference type="Proteomes" id="UP001500893">
    <property type="component" value="Unassembled WGS sequence"/>
</dbReference>
<keyword evidence="3" id="KW-1185">Reference proteome</keyword>
<comment type="caution">
    <text evidence="2">The sequence shown here is derived from an EMBL/GenBank/DDBJ whole genome shotgun (WGS) entry which is preliminary data.</text>
</comment>
<gene>
    <name evidence="2" type="ORF">GCM10010521_04000</name>
</gene>
<dbReference type="PROSITE" id="PS51257">
    <property type="entry name" value="PROKAR_LIPOPROTEIN"/>
    <property type="match status" value="1"/>
</dbReference>
<accession>A0ABP6MPM4</accession>
<sequence length="165" mass="17940">MTVSRPPRASATPSTSSSPTTASGCAPQWPELRRRLRHGTPLTGRTDESRTARDAAAWRERRERAGSRDDLRHATRARTFFLFGSRDVFAETATALAYAAARGPYRKGVAKGRPALMAVLPELVQPPGGGHPVEVLVCFRAYPPYAHFRRPGAPASRPRRPAAAA</sequence>
<reference evidence="3" key="1">
    <citation type="journal article" date="2019" name="Int. J. Syst. Evol. Microbiol.">
        <title>The Global Catalogue of Microorganisms (GCM) 10K type strain sequencing project: providing services to taxonomists for standard genome sequencing and annotation.</title>
        <authorList>
            <consortium name="The Broad Institute Genomics Platform"/>
            <consortium name="The Broad Institute Genome Sequencing Center for Infectious Disease"/>
            <person name="Wu L."/>
            <person name="Ma J."/>
        </authorList>
    </citation>
    <scope>NUCLEOTIDE SEQUENCE [LARGE SCALE GENOMIC DNA]</scope>
    <source>
        <strain evidence="3">JCM 11574</strain>
    </source>
</reference>
<protein>
    <submittedName>
        <fullName evidence="2">Uncharacterized protein</fullName>
    </submittedName>
</protein>
<feature type="region of interest" description="Disordered" evidence="1">
    <location>
        <begin position="1"/>
        <end position="71"/>
    </location>
</feature>
<name>A0ABP6MPM4_9ACTN</name>